<dbReference type="OrthoDB" id="5121511at2"/>
<protein>
    <submittedName>
        <fullName evidence="2">Uncharacterized protein</fullName>
    </submittedName>
</protein>
<proteinExistence type="predicted"/>
<dbReference type="RefSeq" id="WP_058724609.1">
    <property type="nucleotide sequence ID" value="NZ_LDQC01000015.1"/>
</dbReference>
<organism evidence="2 3">
    <name type="scientific">Curtobacterium luteum</name>
    <dbReference type="NCBI Taxonomy" id="33881"/>
    <lineage>
        <taxon>Bacteria</taxon>
        <taxon>Bacillati</taxon>
        <taxon>Actinomycetota</taxon>
        <taxon>Actinomycetes</taxon>
        <taxon>Micrococcales</taxon>
        <taxon>Microbacteriaceae</taxon>
        <taxon>Curtobacterium</taxon>
    </lineage>
</organism>
<dbReference type="AlphaFoldDB" id="A0A175S2P4"/>
<keyword evidence="1" id="KW-0812">Transmembrane</keyword>
<dbReference type="Proteomes" id="UP000078252">
    <property type="component" value="Unassembled WGS sequence"/>
</dbReference>
<feature type="transmembrane region" description="Helical" evidence="1">
    <location>
        <begin position="6"/>
        <end position="26"/>
    </location>
</feature>
<feature type="transmembrane region" description="Helical" evidence="1">
    <location>
        <begin position="273"/>
        <end position="295"/>
    </location>
</feature>
<reference evidence="2 3" key="1">
    <citation type="journal article" date="2016" name="Front. Microbiol.">
        <title>Genomic Resource of Rice Seed Associated Bacteria.</title>
        <authorList>
            <person name="Midha S."/>
            <person name="Bansal K."/>
            <person name="Sharma S."/>
            <person name="Kumar N."/>
            <person name="Patil P.P."/>
            <person name="Chaudhry V."/>
            <person name="Patil P.B."/>
        </authorList>
    </citation>
    <scope>NUCLEOTIDE SEQUENCE [LARGE SCALE GENOMIC DNA]</scope>
    <source>
        <strain evidence="2 3">NS184</strain>
    </source>
</reference>
<dbReference type="PATRIC" id="fig|33881.3.peg.549"/>
<accession>A0A175S2P4</accession>
<evidence type="ECO:0000313" key="3">
    <source>
        <dbReference type="Proteomes" id="UP000078252"/>
    </source>
</evidence>
<dbReference type="STRING" id="33881.NS184_02735"/>
<evidence type="ECO:0000313" key="2">
    <source>
        <dbReference type="EMBL" id="KTR09549.1"/>
    </source>
</evidence>
<keyword evidence="1" id="KW-1133">Transmembrane helix</keyword>
<gene>
    <name evidence="2" type="ORF">NS184_02735</name>
</gene>
<comment type="caution">
    <text evidence="2">The sequence shown here is derived from an EMBL/GenBank/DDBJ whole genome shotgun (WGS) entry which is preliminary data.</text>
</comment>
<evidence type="ECO:0000256" key="1">
    <source>
        <dbReference type="SAM" id="Phobius"/>
    </source>
</evidence>
<keyword evidence="1" id="KW-0472">Membrane</keyword>
<name>A0A175S2P4_9MICO</name>
<feature type="transmembrane region" description="Helical" evidence="1">
    <location>
        <begin position="196"/>
        <end position="219"/>
    </location>
</feature>
<dbReference type="EMBL" id="LDQC01000015">
    <property type="protein sequence ID" value="KTR09549.1"/>
    <property type="molecule type" value="Genomic_DNA"/>
</dbReference>
<sequence>MTRGQLAVVAGLLVLATVLTVLTGIFDGRRRLVAAEGNDLRTGESAWVTASLHELTRERSAFAPGTKVFVNVDDGVRAVAVLAGHWTDVPLHDGHAPAGTTGEALVGADIEVSNDAISVDGTAYTVVGRLGLRAGSLLSDDVVIVDPSQFSDAPQRLLLDGPGSVRRYTTAFPGRSVEVISQGTDRRTNVDTVSPALVALSVLVVMLVTVIAGVLAGWWELRAATVRFRIGIRRLSCLRAAVGKVGRISAVTCAAALAAETATQALSGIEMHIAPAAVAMAAVSFTSAAAVLLYGSRQWSC</sequence>